<comment type="caution">
    <text evidence="2">The sequence shown here is derived from an EMBL/GenBank/DDBJ whole genome shotgun (WGS) entry which is preliminary data.</text>
</comment>
<accession>A0A6B0RUX0</accession>
<evidence type="ECO:0000313" key="3">
    <source>
        <dbReference type="Proteomes" id="UP000322234"/>
    </source>
</evidence>
<dbReference type="AlphaFoldDB" id="A0A6B0RUX0"/>
<evidence type="ECO:0000313" key="2">
    <source>
        <dbReference type="EMBL" id="MXQ93392.1"/>
    </source>
</evidence>
<gene>
    <name evidence="2" type="ORF">E5288_WYG021129</name>
</gene>
<feature type="region of interest" description="Disordered" evidence="1">
    <location>
        <begin position="100"/>
        <end position="131"/>
    </location>
</feature>
<protein>
    <submittedName>
        <fullName evidence="2">Uncharacterized protein</fullName>
    </submittedName>
</protein>
<evidence type="ECO:0000256" key="1">
    <source>
        <dbReference type="SAM" id="MobiDB-lite"/>
    </source>
</evidence>
<name>A0A6B0RUX0_9CETA</name>
<keyword evidence="3" id="KW-1185">Reference proteome</keyword>
<feature type="compositionally biased region" description="Polar residues" evidence="1">
    <location>
        <begin position="106"/>
        <end position="117"/>
    </location>
</feature>
<organism evidence="2 3">
    <name type="scientific">Bos mutus</name>
    <name type="common">wild yak</name>
    <dbReference type="NCBI Taxonomy" id="72004"/>
    <lineage>
        <taxon>Eukaryota</taxon>
        <taxon>Metazoa</taxon>
        <taxon>Chordata</taxon>
        <taxon>Craniata</taxon>
        <taxon>Vertebrata</taxon>
        <taxon>Euteleostomi</taxon>
        <taxon>Mammalia</taxon>
        <taxon>Eutheria</taxon>
        <taxon>Laurasiatheria</taxon>
        <taxon>Artiodactyla</taxon>
        <taxon>Ruminantia</taxon>
        <taxon>Pecora</taxon>
        <taxon>Bovidae</taxon>
        <taxon>Bovinae</taxon>
        <taxon>Bos</taxon>
    </lineage>
</organism>
<dbReference type="Proteomes" id="UP000322234">
    <property type="component" value="Unassembled WGS sequence"/>
</dbReference>
<dbReference type="EMBL" id="VBQZ03000093">
    <property type="protein sequence ID" value="MXQ93392.1"/>
    <property type="molecule type" value="Genomic_DNA"/>
</dbReference>
<reference evidence="2" key="1">
    <citation type="submission" date="2019-10" db="EMBL/GenBank/DDBJ databases">
        <title>The sequence and de novo assembly of the wild yak genome.</title>
        <authorList>
            <person name="Liu Y."/>
        </authorList>
    </citation>
    <scope>NUCLEOTIDE SEQUENCE [LARGE SCALE GENOMIC DNA]</scope>
    <source>
        <strain evidence="2">WY2019</strain>
    </source>
</reference>
<proteinExistence type="predicted"/>
<sequence>MRTCLVNILQLEEQPPENQNVQPTPASTFYLRFPRTHIKSSVLSHKESKNWGSGQESKIPVKLTCETGQCLQLTRKRQQRSNQVWGSFLPGLDYCRSRGPRKLSKPFSTEENSSSRNLCPHGPPTDLELKL</sequence>